<dbReference type="EMBL" id="HBUF01373295">
    <property type="protein sequence ID" value="CAG6727160.1"/>
    <property type="molecule type" value="Transcribed_RNA"/>
</dbReference>
<sequence>MLLHLAEQCGVNVTYRGENQNLTLFVVPRGRSILIGRDWLVNLKVDLNELSNMCSLSLLDGKKLFNDFPDEFSEKPGCFKQLNPKIPSKEINVKPIFHRSRPQEEVTAVESSGWSSPVVSDIKANGKVRPCSKNVIEDGLSGLPLRATSENINRNNPPKAELHIRRKLCTRIDSCLVSKGYSSQSSDVEERVKKNMDKRKKNFRCNRQVDFFVGESVLVKKYEGKKKQVGLWKNCF</sequence>
<dbReference type="AlphaFoldDB" id="A0A8D8YE86"/>
<organism evidence="1">
    <name type="scientific">Cacopsylla melanoneura</name>
    <dbReference type="NCBI Taxonomy" id="428564"/>
    <lineage>
        <taxon>Eukaryota</taxon>
        <taxon>Metazoa</taxon>
        <taxon>Ecdysozoa</taxon>
        <taxon>Arthropoda</taxon>
        <taxon>Hexapoda</taxon>
        <taxon>Insecta</taxon>
        <taxon>Pterygota</taxon>
        <taxon>Neoptera</taxon>
        <taxon>Paraneoptera</taxon>
        <taxon>Hemiptera</taxon>
        <taxon>Sternorrhyncha</taxon>
        <taxon>Psylloidea</taxon>
        <taxon>Psyllidae</taxon>
        <taxon>Psyllinae</taxon>
        <taxon>Cacopsylla</taxon>
    </lineage>
</organism>
<protein>
    <submittedName>
        <fullName evidence="1">Uncharacterized protein</fullName>
    </submittedName>
</protein>
<name>A0A8D8YE86_9HEMI</name>
<proteinExistence type="predicted"/>
<accession>A0A8D8YE86</accession>
<evidence type="ECO:0000313" key="1">
    <source>
        <dbReference type="EMBL" id="CAG6727160.1"/>
    </source>
</evidence>
<reference evidence="1" key="1">
    <citation type="submission" date="2021-05" db="EMBL/GenBank/DDBJ databases">
        <authorList>
            <person name="Alioto T."/>
            <person name="Alioto T."/>
            <person name="Gomez Garrido J."/>
        </authorList>
    </citation>
    <scope>NUCLEOTIDE SEQUENCE</scope>
</reference>